<evidence type="ECO:0000313" key="4">
    <source>
        <dbReference type="Proteomes" id="UP001305779"/>
    </source>
</evidence>
<feature type="compositionally biased region" description="Pro residues" evidence="1">
    <location>
        <begin position="141"/>
        <end position="152"/>
    </location>
</feature>
<keyword evidence="2" id="KW-0472">Membrane</keyword>
<keyword evidence="4" id="KW-1185">Reference proteome</keyword>
<evidence type="ECO:0000313" key="3">
    <source>
        <dbReference type="EMBL" id="KAK4507561.1"/>
    </source>
</evidence>
<feature type="transmembrane region" description="Helical" evidence="2">
    <location>
        <begin position="88"/>
        <end position="112"/>
    </location>
</feature>
<keyword evidence="2" id="KW-0812">Transmembrane</keyword>
<dbReference type="EMBL" id="JAXOVC010000001">
    <property type="protein sequence ID" value="KAK4507561.1"/>
    <property type="molecule type" value="Genomic_DNA"/>
</dbReference>
<comment type="caution">
    <text evidence="3">The sequence shown here is derived from an EMBL/GenBank/DDBJ whole genome shotgun (WGS) entry which is preliminary data.</text>
</comment>
<evidence type="ECO:0008006" key="5">
    <source>
        <dbReference type="Google" id="ProtNLM"/>
    </source>
</evidence>
<protein>
    <recommendedName>
        <fullName evidence="5">Adhesin domain-containing protein</fullName>
    </recommendedName>
</protein>
<name>A0ABR0F2J1_ZASCE</name>
<proteinExistence type="predicted"/>
<keyword evidence="2" id="KW-1133">Transmembrane helix</keyword>
<organism evidence="3 4">
    <name type="scientific">Zasmidium cellare</name>
    <name type="common">Wine cellar mold</name>
    <name type="synonym">Racodium cellare</name>
    <dbReference type="NCBI Taxonomy" id="395010"/>
    <lineage>
        <taxon>Eukaryota</taxon>
        <taxon>Fungi</taxon>
        <taxon>Dikarya</taxon>
        <taxon>Ascomycota</taxon>
        <taxon>Pezizomycotina</taxon>
        <taxon>Dothideomycetes</taxon>
        <taxon>Dothideomycetidae</taxon>
        <taxon>Mycosphaerellales</taxon>
        <taxon>Mycosphaerellaceae</taxon>
        <taxon>Zasmidium</taxon>
    </lineage>
</organism>
<sequence length="568" mass="62319">MEANHPMHKAMARRVHQPLTNPSAHQPTFTATSVPVTAQVVTLGRSAGPHHFFDHPQSMQDSGVHPVDEESGLLTGVKSKKKRRRWSFGCCKSMSICNIILFVAIVILVIIVKGATDDRSESGKPDHPHNGSSGGDKTPKNPVPNDPVPQDPVPKDPMPKDPATMPSPPSSRQCPYSEYSEMKMYDFERPQNFSFVEFIESSTWVSNNIRGKITVQPAQEEQGVDVRLWINYATTSPWKVLDSDYVKTEDSFVLQLPIMEKGESGDSRKPCLWVNVRIDVRPGVVLDAWELSTGNFEVQVEDGLFNRKEGEEELSALQVKGPATFNAVRGAVHVEYWSSRETEVSTISGSIKGTFALLDVLSLNSQSGSINVNVDPRKADKKNPRPAEFVTKSTSGTVKVYFPQDGEIPERQYSSRVETSSASVSGDFILGELTSIHSLSGTIRAQLLPYFDRERSSSMHTDTRSGSTHLKVLSPYYPGEGWTKSHTTHKSTSTSGSIDISYPDEWSGMIDERSTTGSLSAKGKGVQIISDGRHTPVESHLIAQKGYGGGEISAKTTSGSVKVRIGEE</sequence>
<feature type="compositionally biased region" description="Basic and acidic residues" evidence="1">
    <location>
        <begin position="117"/>
        <end position="129"/>
    </location>
</feature>
<dbReference type="Proteomes" id="UP001305779">
    <property type="component" value="Unassembled WGS sequence"/>
</dbReference>
<reference evidence="3 4" key="1">
    <citation type="journal article" date="2023" name="G3 (Bethesda)">
        <title>A chromosome-level genome assembly of Zasmidium syzygii isolated from banana leaves.</title>
        <authorList>
            <person name="van Westerhoven A.C."/>
            <person name="Mehrabi R."/>
            <person name="Talebi R."/>
            <person name="Steentjes M.B.F."/>
            <person name="Corcolon B."/>
            <person name="Chong P.A."/>
            <person name="Kema G.H.J."/>
            <person name="Seidl M.F."/>
        </authorList>
    </citation>
    <scope>NUCLEOTIDE SEQUENCE [LARGE SCALE GENOMIC DNA]</scope>
    <source>
        <strain evidence="3 4">P124</strain>
    </source>
</reference>
<evidence type="ECO:0000256" key="2">
    <source>
        <dbReference type="SAM" id="Phobius"/>
    </source>
</evidence>
<gene>
    <name evidence="3" type="ORF">PRZ48_001296</name>
</gene>
<evidence type="ECO:0000256" key="1">
    <source>
        <dbReference type="SAM" id="MobiDB-lite"/>
    </source>
</evidence>
<feature type="region of interest" description="Disordered" evidence="1">
    <location>
        <begin position="117"/>
        <end position="175"/>
    </location>
</feature>
<accession>A0ABR0F2J1</accession>